<accession>A0A8C6K6W2</accession>
<dbReference type="AlphaFoldDB" id="A0A8C6K6W2"/>
<reference evidence="1" key="2">
    <citation type="submission" date="2025-08" db="UniProtKB">
        <authorList>
            <consortium name="Ensembl"/>
        </authorList>
    </citation>
    <scope>IDENTIFICATION</scope>
</reference>
<reference evidence="1" key="3">
    <citation type="submission" date="2025-09" db="UniProtKB">
        <authorList>
            <consortium name="Ensembl"/>
        </authorList>
    </citation>
    <scope>IDENTIFICATION</scope>
</reference>
<dbReference type="Proteomes" id="UP000694548">
    <property type="component" value="Chromosome sgr05"/>
</dbReference>
<sequence>MLSCELAWAFLLCGEGSCSLKGTHAAPLYSLISVHWFRHALPINVINDISKLWGEILAEVWGCVSSCWSDLQTVLQALLLQQLGLMSASTASREKKQKEQ</sequence>
<keyword evidence="2" id="KW-1185">Reference proteome</keyword>
<proteinExistence type="predicted"/>
<dbReference type="Ensembl" id="ENSNFUT00015000661.1">
    <property type="protein sequence ID" value="ENSNFUP00015000584.1"/>
    <property type="gene ID" value="ENSNFUG00015000401.1"/>
</dbReference>
<evidence type="ECO:0000313" key="1">
    <source>
        <dbReference type="Ensembl" id="ENSNFUP00015000584.1"/>
    </source>
</evidence>
<organism evidence="1 2">
    <name type="scientific">Nothobranchius furzeri</name>
    <name type="common">Turquoise killifish</name>
    <dbReference type="NCBI Taxonomy" id="105023"/>
    <lineage>
        <taxon>Eukaryota</taxon>
        <taxon>Metazoa</taxon>
        <taxon>Chordata</taxon>
        <taxon>Craniata</taxon>
        <taxon>Vertebrata</taxon>
        <taxon>Euteleostomi</taxon>
        <taxon>Actinopterygii</taxon>
        <taxon>Neopterygii</taxon>
        <taxon>Teleostei</taxon>
        <taxon>Neoteleostei</taxon>
        <taxon>Acanthomorphata</taxon>
        <taxon>Ovalentaria</taxon>
        <taxon>Atherinomorphae</taxon>
        <taxon>Cyprinodontiformes</taxon>
        <taxon>Nothobranchiidae</taxon>
        <taxon>Nothobranchius</taxon>
    </lineage>
</organism>
<evidence type="ECO:0008006" key="3">
    <source>
        <dbReference type="Google" id="ProtNLM"/>
    </source>
</evidence>
<protein>
    <recommendedName>
        <fullName evidence="3">Secreted protein</fullName>
    </recommendedName>
</protein>
<evidence type="ECO:0000313" key="2">
    <source>
        <dbReference type="Proteomes" id="UP000694548"/>
    </source>
</evidence>
<name>A0A8C6K6W2_NOTFU</name>
<reference evidence="1" key="1">
    <citation type="submission" date="2014-08" db="EMBL/GenBank/DDBJ databases">
        <authorList>
            <person name="Senf B."/>
            <person name="Petzold A."/>
            <person name="Downie B.R."/>
            <person name="Koch P."/>
            <person name="Platzer M."/>
        </authorList>
    </citation>
    <scope>NUCLEOTIDE SEQUENCE [LARGE SCALE GENOMIC DNA]</scope>
    <source>
        <strain evidence="1">GRZ</strain>
    </source>
</reference>